<dbReference type="PANTHER" id="PTHR30329:SF21">
    <property type="entry name" value="LIPOPROTEIN YIAD-RELATED"/>
    <property type="match status" value="1"/>
</dbReference>
<dbReference type="AlphaFoldDB" id="A0A840R2Y6"/>
<dbReference type="CDD" id="cd07185">
    <property type="entry name" value="OmpA_C-like"/>
    <property type="match status" value="1"/>
</dbReference>
<dbReference type="PROSITE" id="PS51123">
    <property type="entry name" value="OMPA_2"/>
    <property type="match status" value="1"/>
</dbReference>
<dbReference type="RefSeq" id="WP_184461852.1">
    <property type="nucleotide sequence ID" value="NZ_JACHHW010000003.1"/>
</dbReference>
<dbReference type="Gene3D" id="2.60.40.420">
    <property type="entry name" value="Cupredoxins - blue copper proteins"/>
    <property type="match status" value="1"/>
</dbReference>
<evidence type="ECO:0000256" key="7">
    <source>
        <dbReference type="SAM" id="SignalP"/>
    </source>
</evidence>
<evidence type="ECO:0000313" key="9">
    <source>
        <dbReference type="EMBL" id="MBB5187127.1"/>
    </source>
</evidence>
<evidence type="ECO:0000256" key="6">
    <source>
        <dbReference type="PROSITE-ProRule" id="PRU00473"/>
    </source>
</evidence>
<dbReference type="InterPro" id="IPR008972">
    <property type="entry name" value="Cupredoxin"/>
</dbReference>
<accession>A0A840R2Y6</accession>
<evidence type="ECO:0000256" key="4">
    <source>
        <dbReference type="ARBA" id="ARBA00023136"/>
    </source>
</evidence>
<evidence type="ECO:0000256" key="5">
    <source>
        <dbReference type="ARBA" id="ARBA00023237"/>
    </source>
</evidence>
<keyword evidence="3" id="KW-0186">Copper</keyword>
<evidence type="ECO:0000259" key="8">
    <source>
        <dbReference type="PROSITE" id="PS51123"/>
    </source>
</evidence>
<dbReference type="SUPFAM" id="SSF103088">
    <property type="entry name" value="OmpA-like"/>
    <property type="match status" value="1"/>
</dbReference>
<keyword evidence="10" id="KW-1185">Reference proteome</keyword>
<dbReference type="Pfam" id="PF00127">
    <property type="entry name" value="Copper-bind"/>
    <property type="match status" value="1"/>
</dbReference>
<gene>
    <name evidence="9" type="ORF">HNQ57_001390</name>
</gene>
<dbReference type="PRINTS" id="PR01023">
    <property type="entry name" value="NAFLGMOTY"/>
</dbReference>
<evidence type="ECO:0000256" key="1">
    <source>
        <dbReference type="ARBA" id="ARBA00004442"/>
    </source>
</evidence>
<reference evidence="9 10" key="1">
    <citation type="submission" date="2020-08" db="EMBL/GenBank/DDBJ databases">
        <title>Genomic Encyclopedia of Type Strains, Phase IV (KMG-IV): sequencing the most valuable type-strain genomes for metagenomic binning, comparative biology and taxonomic classification.</title>
        <authorList>
            <person name="Goeker M."/>
        </authorList>
    </citation>
    <scope>NUCLEOTIDE SEQUENCE [LARGE SCALE GENOMIC DNA]</scope>
    <source>
        <strain evidence="9 10">DSM 25701</strain>
    </source>
</reference>
<dbReference type="Gene3D" id="3.30.1330.60">
    <property type="entry name" value="OmpA-like domain"/>
    <property type="match status" value="1"/>
</dbReference>
<dbReference type="InterPro" id="IPR036737">
    <property type="entry name" value="OmpA-like_sf"/>
</dbReference>
<organism evidence="9 10">
    <name type="scientific">Zhongshania antarctica</name>
    <dbReference type="NCBI Taxonomy" id="641702"/>
    <lineage>
        <taxon>Bacteria</taxon>
        <taxon>Pseudomonadati</taxon>
        <taxon>Pseudomonadota</taxon>
        <taxon>Gammaproteobacteria</taxon>
        <taxon>Cellvibrionales</taxon>
        <taxon>Spongiibacteraceae</taxon>
        <taxon>Zhongshania</taxon>
    </lineage>
</organism>
<keyword evidence="4 6" id="KW-0472">Membrane</keyword>
<feature type="signal peptide" evidence="7">
    <location>
        <begin position="1"/>
        <end position="23"/>
    </location>
</feature>
<feature type="domain" description="OmpA-like" evidence="8">
    <location>
        <begin position="42"/>
        <end position="159"/>
    </location>
</feature>
<name>A0A840R2Y6_9GAMM</name>
<sequence length="281" mass="30691">MKNARIGIALTLAILAMSPLVSAEEGACKSPAPGMPLELDGCKAGDSLILREVHFDNDSAKLRPESKIFLDQVARELKQNPTIKVAIEGHTDNNASYDYNMNLSQNRANAARFYLVSVGVNPDQLEPKGYGFTQPIADNATADGRALNRRVELELVGTLVLAPAKPTKVYISTFHAKPQQLEVPVGTEVTWVNYDEISHDISFDGVMGSRIWTSPWLGNSYSLKFDQAGTYNYRCSVHKDVNGKIVVKPSVTEYVTTESPAYGGQTTSSYKATQTRVPYGG</sequence>
<evidence type="ECO:0000256" key="2">
    <source>
        <dbReference type="ARBA" id="ARBA00022723"/>
    </source>
</evidence>
<protein>
    <submittedName>
        <fullName evidence="9">Outer membrane protein OmpA-like peptidoglycan-associated protein</fullName>
    </submittedName>
</protein>
<dbReference type="Pfam" id="PF00691">
    <property type="entry name" value="OmpA"/>
    <property type="match status" value="1"/>
</dbReference>
<dbReference type="InterPro" id="IPR000923">
    <property type="entry name" value="BlueCu_1"/>
</dbReference>
<dbReference type="InterPro" id="IPR006665">
    <property type="entry name" value="OmpA-like"/>
</dbReference>
<comment type="caution">
    <text evidence="9">The sequence shown here is derived from an EMBL/GenBank/DDBJ whole genome shotgun (WGS) entry which is preliminary data.</text>
</comment>
<dbReference type="InterPro" id="IPR050330">
    <property type="entry name" value="Bact_OuterMem_StrucFunc"/>
</dbReference>
<evidence type="ECO:0000313" key="10">
    <source>
        <dbReference type="Proteomes" id="UP000536640"/>
    </source>
</evidence>
<dbReference type="Proteomes" id="UP000536640">
    <property type="component" value="Unassembled WGS sequence"/>
</dbReference>
<dbReference type="GO" id="GO:0005507">
    <property type="term" value="F:copper ion binding"/>
    <property type="evidence" value="ECO:0007669"/>
    <property type="project" value="InterPro"/>
</dbReference>
<dbReference type="InterPro" id="IPR006664">
    <property type="entry name" value="OMP_bac"/>
</dbReference>
<keyword evidence="2" id="KW-0479">Metal-binding</keyword>
<dbReference type="GO" id="GO:0009279">
    <property type="term" value="C:cell outer membrane"/>
    <property type="evidence" value="ECO:0007669"/>
    <property type="project" value="UniProtKB-SubCell"/>
</dbReference>
<dbReference type="PRINTS" id="PR01021">
    <property type="entry name" value="OMPADOMAIN"/>
</dbReference>
<keyword evidence="5" id="KW-0998">Cell outer membrane</keyword>
<evidence type="ECO:0000256" key="3">
    <source>
        <dbReference type="ARBA" id="ARBA00023008"/>
    </source>
</evidence>
<comment type="subcellular location">
    <subcellularLocation>
        <location evidence="1">Cell outer membrane</location>
    </subcellularLocation>
</comment>
<feature type="chain" id="PRO_5033011962" evidence="7">
    <location>
        <begin position="24"/>
        <end position="281"/>
    </location>
</feature>
<dbReference type="GO" id="GO:0009055">
    <property type="term" value="F:electron transfer activity"/>
    <property type="evidence" value="ECO:0007669"/>
    <property type="project" value="InterPro"/>
</dbReference>
<dbReference type="EMBL" id="JACHHW010000003">
    <property type="protein sequence ID" value="MBB5187127.1"/>
    <property type="molecule type" value="Genomic_DNA"/>
</dbReference>
<keyword evidence="7" id="KW-0732">Signal</keyword>
<dbReference type="SUPFAM" id="SSF49503">
    <property type="entry name" value="Cupredoxins"/>
    <property type="match status" value="1"/>
</dbReference>
<proteinExistence type="predicted"/>
<dbReference type="PANTHER" id="PTHR30329">
    <property type="entry name" value="STATOR ELEMENT OF FLAGELLAR MOTOR COMPLEX"/>
    <property type="match status" value="1"/>
</dbReference>